<comment type="subcellular location">
    <subcellularLocation>
        <location evidence="2 15 17">Cytoplasm</location>
    </subcellularLocation>
</comment>
<dbReference type="NCBIfam" id="NF000648">
    <property type="entry name" value="PRK00026.1"/>
    <property type="match status" value="1"/>
</dbReference>
<sequence length="270" mass="29591">MAERLVTATTGGKRRFDVVTLFPEMFAALTASGITRRARDRGLYDIGFHNPRDFATDAHRTVDDRPYGGGPGMVMLAEPLEKSIGQARAAQQAALGTSGPVIYLSPQGRTLDHGRVQELAAAPGMILLCGRYEGIDQRLIDRCVDEEISLGDFVLSGGELPAMVLLDAVIRQLPGALNDADSAVEDSFVDGLLDCQHYTRPEIYEGERVPEVLLSGNHALIRRWRLKQALGRTALRRPDLLAARRLSKEELNLLEEFKREQAGAEDGNAV</sequence>
<evidence type="ECO:0000256" key="10">
    <source>
        <dbReference type="ARBA" id="ARBA00022691"/>
    </source>
</evidence>
<evidence type="ECO:0000256" key="2">
    <source>
        <dbReference type="ARBA" id="ARBA00004496"/>
    </source>
</evidence>
<dbReference type="STRING" id="62928.azo2900"/>
<keyword evidence="20" id="KW-1185">Reference proteome</keyword>
<evidence type="ECO:0000313" key="20">
    <source>
        <dbReference type="Proteomes" id="UP000002588"/>
    </source>
</evidence>
<dbReference type="FunFam" id="3.40.1280.10:FF:000001">
    <property type="entry name" value="tRNA (guanine-N(1)-)-methyltransferase"/>
    <property type="match status" value="1"/>
</dbReference>
<comment type="similarity">
    <text evidence="3 15 17">Belongs to the RNA methyltransferase TrmD family.</text>
</comment>
<dbReference type="Pfam" id="PF01746">
    <property type="entry name" value="tRNA_m1G_MT"/>
    <property type="match status" value="1"/>
</dbReference>
<evidence type="ECO:0000256" key="17">
    <source>
        <dbReference type="RuleBase" id="RU003464"/>
    </source>
</evidence>
<keyword evidence="10 15" id="KW-0949">S-adenosyl-L-methionine</keyword>
<dbReference type="InterPro" id="IPR029026">
    <property type="entry name" value="tRNA_m1G_MTases_N"/>
</dbReference>
<dbReference type="Gene3D" id="3.40.1280.10">
    <property type="match status" value="1"/>
</dbReference>
<comment type="subunit">
    <text evidence="4 15 17">Homodimer.</text>
</comment>
<dbReference type="PANTHER" id="PTHR46417:SF1">
    <property type="entry name" value="TRNA (GUANINE-N(1)-)-METHYLTRANSFERASE"/>
    <property type="match status" value="1"/>
</dbReference>
<feature type="domain" description="tRNA methyltransferase TRMD/TRM10-type" evidence="18">
    <location>
        <begin position="15"/>
        <end position="241"/>
    </location>
</feature>
<feature type="binding site" evidence="15 16">
    <location>
        <position position="130"/>
    </location>
    <ligand>
        <name>S-adenosyl-L-methionine</name>
        <dbReference type="ChEBI" id="CHEBI:59789"/>
    </ligand>
</feature>
<dbReference type="InterPro" id="IPR029028">
    <property type="entry name" value="Alpha/beta_knot_MTases"/>
</dbReference>
<evidence type="ECO:0000256" key="6">
    <source>
        <dbReference type="ARBA" id="ARBA00014679"/>
    </source>
</evidence>
<evidence type="ECO:0000256" key="5">
    <source>
        <dbReference type="ARBA" id="ARBA00012807"/>
    </source>
</evidence>
<keyword evidence="8 15" id="KW-0489">Methyltransferase</keyword>
<evidence type="ECO:0000256" key="7">
    <source>
        <dbReference type="ARBA" id="ARBA00022490"/>
    </source>
</evidence>
<dbReference type="Gene3D" id="1.10.1270.20">
    <property type="entry name" value="tRNA(m1g37)methyltransferase, domain 2"/>
    <property type="match status" value="1"/>
</dbReference>
<dbReference type="HAMAP" id="MF_00605">
    <property type="entry name" value="TrmD"/>
    <property type="match status" value="1"/>
</dbReference>
<dbReference type="AlphaFoldDB" id="A1K9L1"/>
<dbReference type="EC" id="2.1.1.228" evidence="5 15"/>
<evidence type="ECO:0000256" key="16">
    <source>
        <dbReference type="PIRSR" id="PIRSR000386-1"/>
    </source>
</evidence>
<evidence type="ECO:0000256" key="11">
    <source>
        <dbReference type="ARBA" id="ARBA00022694"/>
    </source>
</evidence>
<dbReference type="InterPro" id="IPR016009">
    <property type="entry name" value="tRNA_MeTrfase_TRMD/TRM10"/>
</dbReference>
<dbReference type="FunFam" id="1.10.1270.20:FF:000001">
    <property type="entry name" value="tRNA (guanine-N(1)-)-methyltransferase"/>
    <property type="match status" value="1"/>
</dbReference>
<dbReference type="GO" id="GO:0052906">
    <property type="term" value="F:tRNA (guanine(37)-N1)-methyltransferase activity"/>
    <property type="evidence" value="ECO:0007669"/>
    <property type="project" value="UniProtKB-UniRule"/>
</dbReference>
<keyword evidence="7 15" id="KW-0963">Cytoplasm</keyword>
<evidence type="ECO:0000256" key="1">
    <source>
        <dbReference type="ARBA" id="ARBA00002634"/>
    </source>
</evidence>
<dbReference type="NCBIfam" id="TIGR00088">
    <property type="entry name" value="trmD"/>
    <property type="match status" value="1"/>
</dbReference>
<dbReference type="HOGENOM" id="CLU_047363_0_2_4"/>
<evidence type="ECO:0000256" key="4">
    <source>
        <dbReference type="ARBA" id="ARBA00011738"/>
    </source>
</evidence>
<organism evidence="19 20">
    <name type="scientific">Azoarcus sp. (strain BH72)</name>
    <dbReference type="NCBI Taxonomy" id="418699"/>
    <lineage>
        <taxon>Bacteria</taxon>
        <taxon>Pseudomonadati</taxon>
        <taxon>Pseudomonadota</taxon>
        <taxon>Betaproteobacteria</taxon>
        <taxon>Rhodocyclales</taxon>
        <taxon>Zoogloeaceae</taxon>
        <taxon>Azoarcus</taxon>
    </lineage>
</organism>
<dbReference type="GO" id="GO:0002939">
    <property type="term" value="P:tRNA N1-guanine methylation"/>
    <property type="evidence" value="ECO:0007669"/>
    <property type="project" value="TreeGrafter"/>
</dbReference>
<protein>
    <recommendedName>
        <fullName evidence="6 15">tRNA (guanine-N(1)-)-methyltransferase</fullName>
        <ecNumber evidence="5 15">2.1.1.228</ecNumber>
    </recommendedName>
    <alternativeName>
        <fullName evidence="12 15">M1G-methyltransferase</fullName>
    </alternativeName>
    <alternativeName>
        <fullName evidence="13 15">tRNA [GM37] methyltransferase</fullName>
    </alternativeName>
</protein>
<evidence type="ECO:0000256" key="14">
    <source>
        <dbReference type="ARBA" id="ARBA00047783"/>
    </source>
</evidence>
<dbReference type="SUPFAM" id="SSF75217">
    <property type="entry name" value="alpha/beta knot"/>
    <property type="match status" value="1"/>
</dbReference>
<evidence type="ECO:0000313" key="19">
    <source>
        <dbReference type="EMBL" id="CAL95516.1"/>
    </source>
</evidence>
<gene>
    <name evidence="15 19" type="primary">trmD</name>
    <name evidence="19" type="ordered locus">azo2900</name>
</gene>
<evidence type="ECO:0000259" key="18">
    <source>
        <dbReference type="Pfam" id="PF01746"/>
    </source>
</evidence>
<dbReference type="KEGG" id="azo:azo2900"/>
<reference evidence="19 20" key="1">
    <citation type="journal article" date="2006" name="Nat. Biotechnol.">
        <title>Complete genome of the mutualistic, N2-fixing grass endophyte Azoarcus sp. strain BH72.</title>
        <authorList>
            <person name="Krause A."/>
            <person name="Ramakumar A."/>
            <person name="Bartels D."/>
            <person name="Battistoni F."/>
            <person name="Bekel T."/>
            <person name="Boch J."/>
            <person name="Boehm M."/>
            <person name="Friedrich F."/>
            <person name="Hurek T."/>
            <person name="Krause L."/>
            <person name="Linke B."/>
            <person name="McHardy A.C."/>
            <person name="Sarkar A."/>
            <person name="Schneiker S."/>
            <person name="Syed A.A."/>
            <person name="Thauer R."/>
            <person name="Vorhoelter F.-J."/>
            <person name="Weidner S."/>
            <person name="Puehler A."/>
            <person name="Reinhold-Hurek B."/>
            <person name="Kaiser O."/>
            <person name="Goesmann A."/>
        </authorList>
    </citation>
    <scope>NUCLEOTIDE SEQUENCE [LARGE SCALE GENOMIC DNA]</scope>
    <source>
        <strain evidence="19 20">BH72</strain>
    </source>
</reference>
<name>A1K9L1_AZOSB</name>
<dbReference type="Proteomes" id="UP000002588">
    <property type="component" value="Chromosome"/>
</dbReference>
<dbReference type="CDD" id="cd18080">
    <property type="entry name" value="TrmD-like"/>
    <property type="match status" value="1"/>
</dbReference>
<dbReference type="GO" id="GO:0005829">
    <property type="term" value="C:cytosol"/>
    <property type="evidence" value="ECO:0007669"/>
    <property type="project" value="TreeGrafter"/>
</dbReference>
<comment type="function">
    <text evidence="1 15 17">Specifically methylates guanosine-37 in various tRNAs.</text>
</comment>
<dbReference type="InterPro" id="IPR002649">
    <property type="entry name" value="tRNA_m1G_MeTrfase_TrmD"/>
</dbReference>
<keyword evidence="9 15" id="KW-0808">Transferase</keyword>
<accession>A1K9L1</accession>
<evidence type="ECO:0000256" key="12">
    <source>
        <dbReference type="ARBA" id="ARBA00029736"/>
    </source>
</evidence>
<evidence type="ECO:0000256" key="15">
    <source>
        <dbReference type="HAMAP-Rule" id="MF_00605"/>
    </source>
</evidence>
<dbReference type="eggNOG" id="COG0336">
    <property type="taxonomic scope" value="Bacteria"/>
</dbReference>
<comment type="catalytic activity">
    <reaction evidence="14 15 17">
        <text>guanosine(37) in tRNA + S-adenosyl-L-methionine = N(1)-methylguanosine(37) in tRNA + S-adenosyl-L-homocysteine + H(+)</text>
        <dbReference type="Rhea" id="RHEA:36899"/>
        <dbReference type="Rhea" id="RHEA-COMP:10145"/>
        <dbReference type="Rhea" id="RHEA-COMP:10147"/>
        <dbReference type="ChEBI" id="CHEBI:15378"/>
        <dbReference type="ChEBI" id="CHEBI:57856"/>
        <dbReference type="ChEBI" id="CHEBI:59789"/>
        <dbReference type="ChEBI" id="CHEBI:73542"/>
        <dbReference type="ChEBI" id="CHEBI:74269"/>
        <dbReference type="EC" id="2.1.1.228"/>
    </reaction>
</comment>
<evidence type="ECO:0000256" key="8">
    <source>
        <dbReference type="ARBA" id="ARBA00022603"/>
    </source>
</evidence>
<dbReference type="PIRSF" id="PIRSF000386">
    <property type="entry name" value="tRNA_mtase"/>
    <property type="match status" value="1"/>
</dbReference>
<keyword evidence="11 15" id="KW-0819">tRNA processing</keyword>
<dbReference type="InterPro" id="IPR023148">
    <property type="entry name" value="tRNA_m1G_MeTrfase_C_sf"/>
</dbReference>
<dbReference type="PANTHER" id="PTHR46417">
    <property type="entry name" value="TRNA (GUANINE-N(1)-)-METHYLTRANSFERASE"/>
    <property type="match status" value="1"/>
</dbReference>
<feature type="binding site" evidence="15 16">
    <location>
        <begin position="150"/>
        <end position="155"/>
    </location>
    <ligand>
        <name>S-adenosyl-L-methionine</name>
        <dbReference type="ChEBI" id="CHEBI:59789"/>
    </ligand>
</feature>
<dbReference type="EMBL" id="AM406670">
    <property type="protein sequence ID" value="CAL95516.1"/>
    <property type="molecule type" value="Genomic_DNA"/>
</dbReference>
<proteinExistence type="inferred from homology"/>
<evidence type="ECO:0000256" key="3">
    <source>
        <dbReference type="ARBA" id="ARBA00007630"/>
    </source>
</evidence>
<evidence type="ECO:0000256" key="13">
    <source>
        <dbReference type="ARBA" id="ARBA00033392"/>
    </source>
</evidence>
<evidence type="ECO:0000256" key="9">
    <source>
        <dbReference type="ARBA" id="ARBA00022679"/>
    </source>
</evidence>